<dbReference type="GeneID" id="92011764"/>
<dbReference type="SUPFAM" id="SSF48371">
    <property type="entry name" value="ARM repeat"/>
    <property type="match status" value="1"/>
</dbReference>
<dbReference type="Proteomes" id="UP001430584">
    <property type="component" value="Unassembled WGS sequence"/>
</dbReference>
<dbReference type="InterPro" id="IPR016024">
    <property type="entry name" value="ARM-type_fold"/>
</dbReference>
<feature type="compositionally biased region" description="Basic and acidic residues" evidence="2">
    <location>
        <begin position="993"/>
        <end position="1007"/>
    </location>
</feature>
<organism evidence="3 4">
    <name type="scientific">Diplodia seriata</name>
    <dbReference type="NCBI Taxonomy" id="420778"/>
    <lineage>
        <taxon>Eukaryota</taxon>
        <taxon>Fungi</taxon>
        <taxon>Dikarya</taxon>
        <taxon>Ascomycota</taxon>
        <taxon>Pezizomycotina</taxon>
        <taxon>Dothideomycetes</taxon>
        <taxon>Dothideomycetes incertae sedis</taxon>
        <taxon>Botryosphaeriales</taxon>
        <taxon>Botryosphaeriaceae</taxon>
        <taxon>Diplodia</taxon>
    </lineage>
</organism>
<comment type="similarity">
    <text evidence="1">Belongs to the EFR3 family.</text>
</comment>
<proteinExistence type="inferred from homology"/>
<feature type="compositionally biased region" description="Gly residues" evidence="2">
    <location>
        <begin position="1234"/>
        <end position="1244"/>
    </location>
</feature>
<dbReference type="Pfam" id="PF21072">
    <property type="entry name" value="EFR3"/>
    <property type="match status" value="2"/>
</dbReference>
<evidence type="ECO:0000313" key="4">
    <source>
        <dbReference type="Proteomes" id="UP001430584"/>
    </source>
</evidence>
<evidence type="ECO:0000313" key="3">
    <source>
        <dbReference type="EMBL" id="KAL0256870.1"/>
    </source>
</evidence>
<reference evidence="3 4" key="1">
    <citation type="submission" date="2024-02" db="EMBL/GenBank/DDBJ databases">
        <title>De novo assembly and annotation of 12 fungi associated with fruit tree decline syndrome in Ontario, Canada.</title>
        <authorList>
            <person name="Sulman M."/>
            <person name="Ellouze W."/>
            <person name="Ilyukhin E."/>
        </authorList>
    </citation>
    <scope>NUCLEOTIDE SEQUENCE [LARGE SCALE GENOMIC DNA]</scope>
    <source>
        <strain evidence="3 4">FDS-637</strain>
    </source>
</reference>
<accession>A0ABR3C8A9</accession>
<feature type="compositionally biased region" description="Polar residues" evidence="2">
    <location>
        <begin position="1140"/>
        <end position="1152"/>
    </location>
</feature>
<feature type="compositionally biased region" description="Low complexity" evidence="2">
    <location>
        <begin position="1119"/>
        <end position="1129"/>
    </location>
</feature>
<feature type="compositionally biased region" description="Polar residues" evidence="2">
    <location>
        <begin position="906"/>
        <end position="920"/>
    </location>
</feature>
<dbReference type="InterPro" id="IPR049150">
    <property type="entry name" value="EFR3_HEAT-like_rpt"/>
</dbReference>
<evidence type="ECO:0000256" key="2">
    <source>
        <dbReference type="SAM" id="MobiDB-lite"/>
    </source>
</evidence>
<name>A0ABR3C8A9_9PEZI</name>
<protein>
    <submittedName>
        <fullName evidence="3">Plasma membrane localization protein</fullName>
    </submittedName>
</protein>
<evidence type="ECO:0000256" key="1">
    <source>
        <dbReference type="ARBA" id="ARBA00010216"/>
    </source>
</evidence>
<comment type="caution">
    <text evidence="3">The sequence shown here is derived from an EMBL/GenBank/DDBJ whole genome shotgun (WGS) entry which is preliminary data.</text>
</comment>
<feature type="compositionally biased region" description="Polar residues" evidence="2">
    <location>
        <begin position="1160"/>
        <end position="1172"/>
    </location>
</feature>
<feature type="compositionally biased region" description="Polar residues" evidence="2">
    <location>
        <begin position="1037"/>
        <end position="1061"/>
    </location>
</feature>
<dbReference type="PANTHER" id="PTHR47766:SF1">
    <property type="entry name" value="PROTEIN EFR3"/>
    <property type="match status" value="1"/>
</dbReference>
<feature type="region of interest" description="Disordered" evidence="2">
    <location>
        <begin position="906"/>
        <end position="1250"/>
    </location>
</feature>
<feature type="region of interest" description="Disordered" evidence="2">
    <location>
        <begin position="253"/>
        <end position="286"/>
    </location>
</feature>
<dbReference type="RefSeq" id="XP_066629899.1">
    <property type="nucleotide sequence ID" value="XM_066779095.1"/>
</dbReference>
<dbReference type="PANTHER" id="PTHR47766">
    <property type="entry name" value="PROTEIN EFR3"/>
    <property type="match status" value="1"/>
</dbReference>
<keyword evidence="4" id="KW-1185">Reference proteome</keyword>
<feature type="compositionally biased region" description="Basic and acidic residues" evidence="2">
    <location>
        <begin position="253"/>
        <end position="262"/>
    </location>
</feature>
<feature type="region of interest" description="Disordered" evidence="2">
    <location>
        <begin position="633"/>
        <end position="668"/>
    </location>
</feature>
<feature type="region of interest" description="Disordered" evidence="2">
    <location>
        <begin position="445"/>
        <end position="465"/>
    </location>
</feature>
<feature type="compositionally biased region" description="Polar residues" evidence="2">
    <location>
        <begin position="451"/>
        <end position="465"/>
    </location>
</feature>
<dbReference type="InterPro" id="IPR039786">
    <property type="entry name" value="EFR3"/>
</dbReference>
<dbReference type="EMBL" id="JAJVCZ030000008">
    <property type="protein sequence ID" value="KAL0256870.1"/>
    <property type="molecule type" value="Genomic_DNA"/>
</dbReference>
<sequence length="1250" mass="133819">MNSLRQSCRPKHQVLILKCYPRLQKGYREEEVKPNSSELSYLLFYASSRRTKLVKVGDFLDKRTAGDVWRSRIAYVFSDSSWRRVPPVGWWEDSLESVLVTLQILQALIEKCPKDIPLYANSVLSVLRTVLRSNDVTMVEASVPMFEAFCEHQDPAALAADNEYLTQYEEIVQLYAQFANKENQQPAQAGVPLSWPVAIRFRKAGLRALKAVASSESLSAGKQLETIIPVILVNLYAENGAYLTRLEVRDKEREHTDKEAAYARRKSTSTVPGESEGDALAAAGTTEDADKIAEEEAGSVALQALRNIFTIVSRDQLRQATLAVLKFITSKVKSTEHFPNGIVDGSWPAELCGMMCSWAPVQDRYVILVTASSSLVRSKAVEGDFERQYILATLVSWLLGDVRINFIGLSVMDVLVGLMGRILELLQVGGPASLLNGADAKASKDSIEAPQESTADASERATTPTEARQKLVQQLKKCVSNLATHIYYTDQIPDMLTAVLSRLKPTGAPNNSIVSNTAAAIEDPSGTVESVASSANLHENPGADNFFSFETARVIALEAIKDILHIANAHGRDVASGKGHVGRSRVGVDAWEGTQWLLRDPGSKVRRAYADAVLVWLELELKKTDLRAVPEAYSGKAEKKERKDGDSLVRRAVSNATSPGSPRDKSPRRFRTSFLQLFHLAVYENAHQYALGSGSEADQEILLLHLLLTRLVAKLGVNALCTGLPMVFRLQEDIPMIESAAAKVRIGSLVHGYFWALSTSFNFAASHAGMVIGNEINRRKEAGMWLEGVSVPPAELKDIESVAGLKGLSADTVDHQALKPFDNRPELVDHIAEGYTDNVYSPPQSAPGSPNRSFSVSLSIPNISGGGFMDDPRDSQLPKSNVLPQKVRDQMLESWNKEEVLAAMASNNDASSQSGSLSISHRTKRAHTHSSVATAGGDPRASNGYLGVNIPTGHVSPMPSPSMMNHYHRSALSGLNDGNRGGPNSSSSARSAIRLDDLKRVLSEKGENPLPMTRRGRSADEGDDDEGGDSDSMVSADFSTSEYSYNPAPGSSYSHGTTDDNGQPRPPLSTIPSSTMGFADDADAADADPYAPPVPQIPAAFAGEGTPAMTTTPPPPAPSSTTADNNNNETGGGGGVQRPRTATQASSSSRNGSLAAGTGVTANGNTRTSGRSIKSRAGGQSTKSGRGRSRSRSVATTGGGANGRARMDVGGLLAGIGVDGDDDDDTGASAADGPRGGRVGGLLGVGVAPY</sequence>
<feature type="compositionally biased region" description="Basic and acidic residues" evidence="2">
    <location>
        <begin position="636"/>
        <end position="649"/>
    </location>
</feature>
<gene>
    <name evidence="3" type="primary">EFR3</name>
    <name evidence="3" type="ORF">SLS55_007679</name>
</gene>